<dbReference type="InterPro" id="IPR029063">
    <property type="entry name" value="SAM-dependent_MTases_sf"/>
</dbReference>
<dbReference type="Gene3D" id="3.40.50.150">
    <property type="entry name" value="Vaccinia Virus protein VP39"/>
    <property type="match status" value="1"/>
</dbReference>
<reference evidence="1" key="1">
    <citation type="submission" date="2023-08" db="EMBL/GenBank/DDBJ databases">
        <title>Black Yeasts Isolated from many extreme environments.</title>
        <authorList>
            <person name="Coleine C."/>
            <person name="Stajich J.E."/>
            <person name="Selbmann L."/>
        </authorList>
    </citation>
    <scope>NUCLEOTIDE SEQUENCE</scope>
    <source>
        <strain evidence="1">CCFEE 5810</strain>
    </source>
</reference>
<proteinExistence type="predicted"/>
<protein>
    <recommendedName>
        <fullName evidence="3">Methyltransferase domain-containing protein</fullName>
    </recommendedName>
</protein>
<comment type="caution">
    <text evidence="1">The sequence shown here is derived from an EMBL/GenBank/DDBJ whole genome shotgun (WGS) entry which is preliminary data.</text>
</comment>
<dbReference type="Proteomes" id="UP001310594">
    <property type="component" value="Unassembled WGS sequence"/>
</dbReference>
<dbReference type="AlphaFoldDB" id="A0AAN7ZTX1"/>
<evidence type="ECO:0000313" key="1">
    <source>
        <dbReference type="EMBL" id="KAK5699562.1"/>
    </source>
</evidence>
<accession>A0AAN7ZTX1</accession>
<sequence length="265" mass="30951">MTAVPQPTDDSTIEFCGRTFARFSLEQNIYCLPVDQDEEERCDALNKIVRTICNGRAVLVPFPPSGVDDIRVLDCGFGKGAWVEDCLAEYQQIINEVKGVDIFLGKDSDDEEEDEDEDDGVEEFRKKRWNLNAPFNQDRDEDHLRREEFNLVNSRFLAEGIDTNRWQPYIRELKELLEPGGWIQLVELDLRFQSDNGRLDPNDGAPLVVWNDWYRQTMVHRNKDPRVGQRLHQYLQVAGFQQIYGGRPQRLEIGSWNTREHLYRS</sequence>
<organism evidence="1 2">
    <name type="scientific">Elasticomyces elasticus</name>
    <dbReference type="NCBI Taxonomy" id="574655"/>
    <lineage>
        <taxon>Eukaryota</taxon>
        <taxon>Fungi</taxon>
        <taxon>Dikarya</taxon>
        <taxon>Ascomycota</taxon>
        <taxon>Pezizomycotina</taxon>
        <taxon>Dothideomycetes</taxon>
        <taxon>Dothideomycetidae</taxon>
        <taxon>Mycosphaerellales</taxon>
        <taxon>Teratosphaeriaceae</taxon>
        <taxon>Elasticomyces</taxon>
    </lineage>
</organism>
<dbReference type="SUPFAM" id="SSF53335">
    <property type="entry name" value="S-adenosyl-L-methionine-dependent methyltransferases"/>
    <property type="match status" value="1"/>
</dbReference>
<dbReference type="EMBL" id="JAVRQU010000008">
    <property type="protein sequence ID" value="KAK5699562.1"/>
    <property type="molecule type" value="Genomic_DNA"/>
</dbReference>
<evidence type="ECO:0008006" key="3">
    <source>
        <dbReference type="Google" id="ProtNLM"/>
    </source>
</evidence>
<evidence type="ECO:0000313" key="2">
    <source>
        <dbReference type="Proteomes" id="UP001310594"/>
    </source>
</evidence>
<dbReference type="Pfam" id="PF13489">
    <property type="entry name" value="Methyltransf_23"/>
    <property type="match status" value="1"/>
</dbReference>
<gene>
    <name evidence="1" type="ORF">LTR97_005690</name>
</gene>
<name>A0AAN7ZTX1_9PEZI</name>